<dbReference type="RefSeq" id="WP_093303217.1">
    <property type="nucleotide sequence ID" value="NZ_FOOH01000004.1"/>
</dbReference>
<proteinExistence type="predicted"/>
<accession>A0A1I2KPZ4</accession>
<dbReference type="EMBL" id="FOOH01000004">
    <property type="protein sequence ID" value="SFF68593.1"/>
    <property type="molecule type" value="Genomic_DNA"/>
</dbReference>
<dbReference type="Proteomes" id="UP000199116">
    <property type="component" value="Unassembled WGS sequence"/>
</dbReference>
<organism evidence="1 2">
    <name type="scientific">Salegentibacter agarivorans</name>
    <dbReference type="NCBI Taxonomy" id="345907"/>
    <lineage>
        <taxon>Bacteria</taxon>
        <taxon>Pseudomonadati</taxon>
        <taxon>Bacteroidota</taxon>
        <taxon>Flavobacteriia</taxon>
        <taxon>Flavobacteriales</taxon>
        <taxon>Flavobacteriaceae</taxon>
        <taxon>Salegentibacter</taxon>
    </lineage>
</organism>
<evidence type="ECO:0000313" key="2">
    <source>
        <dbReference type="Proteomes" id="UP000199116"/>
    </source>
</evidence>
<dbReference type="InterPro" id="IPR048012">
    <property type="entry name" value="BfmA-like_N"/>
</dbReference>
<gene>
    <name evidence="1" type="ORF">SAMN04488033_10498</name>
</gene>
<keyword evidence="2" id="KW-1185">Reference proteome</keyword>
<dbReference type="NCBIfam" id="NF041200">
    <property type="entry name" value="mob_BfmA_Nterm"/>
    <property type="match status" value="1"/>
</dbReference>
<name>A0A1I2KPZ4_9FLAO</name>
<protein>
    <submittedName>
        <fullName evidence="1">Uncharacterized protein</fullName>
    </submittedName>
</protein>
<dbReference type="AlphaFoldDB" id="A0A1I2KPZ4"/>
<evidence type="ECO:0000313" key="1">
    <source>
        <dbReference type="EMBL" id="SFF68593.1"/>
    </source>
</evidence>
<sequence>MKKQTKKESFKNLSIKISVARRFRKFTKELGLRQSASLDLMLDFFETNRLSPTQHLGPNMKSLEHHLEKRINASIAIVRAIESTQTKPTQAMLAALFESLPEKAKRKLPPSFEQALQNTLAHKPIIQQLPEAPPEKKDLKEVLKNIELVKPTFGNPYLKVNMEYDELKSLKYKYHVYHD</sequence>
<reference evidence="2" key="1">
    <citation type="submission" date="2016-10" db="EMBL/GenBank/DDBJ databases">
        <authorList>
            <person name="Varghese N."/>
            <person name="Submissions S."/>
        </authorList>
    </citation>
    <scope>NUCLEOTIDE SEQUENCE [LARGE SCALE GENOMIC DNA]</scope>
    <source>
        <strain evidence="2">DSM 23515</strain>
    </source>
</reference>